<feature type="compositionally biased region" description="Acidic residues" evidence="1">
    <location>
        <begin position="386"/>
        <end position="403"/>
    </location>
</feature>
<dbReference type="SUPFAM" id="SSF49562">
    <property type="entry name" value="C2 domain (Calcium/lipid-binding domain, CaLB)"/>
    <property type="match status" value="1"/>
</dbReference>
<feature type="compositionally biased region" description="Polar residues" evidence="1">
    <location>
        <begin position="1241"/>
        <end position="1258"/>
    </location>
</feature>
<dbReference type="EMBL" id="CAJNRG010008184">
    <property type="protein sequence ID" value="CAF2102197.1"/>
    <property type="molecule type" value="Genomic_DNA"/>
</dbReference>
<feature type="transmembrane region" description="Helical" evidence="2">
    <location>
        <begin position="995"/>
        <end position="1015"/>
    </location>
</feature>
<feature type="transmembrane region" description="Helical" evidence="2">
    <location>
        <begin position="812"/>
        <end position="832"/>
    </location>
</feature>
<accession>A0A816TXV3</accession>
<dbReference type="InterPro" id="IPR035892">
    <property type="entry name" value="C2_domain_sf"/>
</dbReference>
<dbReference type="Proteomes" id="UP000663887">
    <property type="component" value="Unassembled WGS sequence"/>
</dbReference>
<evidence type="ECO:0000313" key="4">
    <source>
        <dbReference type="EMBL" id="CAF2102197.1"/>
    </source>
</evidence>
<evidence type="ECO:0000256" key="1">
    <source>
        <dbReference type="SAM" id="MobiDB-lite"/>
    </source>
</evidence>
<feature type="transmembrane region" description="Helical" evidence="2">
    <location>
        <begin position="155"/>
        <end position="176"/>
    </location>
</feature>
<protein>
    <recommendedName>
        <fullName evidence="3">C2 domain-containing protein</fullName>
    </recommendedName>
</protein>
<keyword evidence="2" id="KW-0812">Transmembrane</keyword>
<feature type="compositionally biased region" description="Polar residues" evidence="1">
    <location>
        <begin position="373"/>
        <end position="384"/>
    </location>
</feature>
<proteinExistence type="predicted"/>
<gene>
    <name evidence="4" type="ORF">XDN619_LOCUS18912</name>
</gene>
<feature type="transmembrane region" description="Helical" evidence="2">
    <location>
        <begin position="45"/>
        <end position="69"/>
    </location>
</feature>
<dbReference type="PANTHER" id="PTHR21119:SF5">
    <property type="entry name" value="C2 DOMAIN-CONTAINING PROTEIN"/>
    <property type="match status" value="1"/>
</dbReference>
<feature type="compositionally biased region" description="Basic and acidic residues" evidence="1">
    <location>
        <begin position="238"/>
        <end position="261"/>
    </location>
</feature>
<dbReference type="PROSITE" id="PS50004">
    <property type="entry name" value="C2"/>
    <property type="match status" value="1"/>
</dbReference>
<dbReference type="InterPro" id="IPR039934">
    <property type="entry name" value="C2CD2/C2CD2L"/>
</dbReference>
<feature type="compositionally biased region" description="Basic and acidic residues" evidence="1">
    <location>
        <begin position="268"/>
        <end position="281"/>
    </location>
</feature>
<keyword evidence="2" id="KW-1133">Transmembrane helix</keyword>
<feature type="transmembrane region" description="Helical" evidence="2">
    <location>
        <begin position="75"/>
        <end position="95"/>
    </location>
</feature>
<feature type="region of interest" description="Disordered" evidence="1">
    <location>
        <begin position="315"/>
        <end position="408"/>
    </location>
</feature>
<evidence type="ECO:0000313" key="5">
    <source>
        <dbReference type="Proteomes" id="UP000663887"/>
    </source>
</evidence>
<dbReference type="Pfam" id="PF00168">
    <property type="entry name" value="C2"/>
    <property type="match status" value="1"/>
</dbReference>
<feature type="region of interest" description="Disordered" evidence="1">
    <location>
        <begin position="186"/>
        <end position="220"/>
    </location>
</feature>
<feature type="compositionally biased region" description="Acidic residues" evidence="1">
    <location>
        <begin position="336"/>
        <end position="350"/>
    </location>
</feature>
<dbReference type="InterPro" id="IPR000008">
    <property type="entry name" value="C2_dom"/>
</dbReference>
<feature type="compositionally biased region" description="Low complexity" evidence="1">
    <location>
        <begin position="200"/>
        <end position="220"/>
    </location>
</feature>
<comment type="caution">
    <text evidence="4">The sequence shown here is derived from an EMBL/GenBank/DDBJ whole genome shotgun (WGS) entry which is preliminary data.</text>
</comment>
<feature type="region of interest" description="Disordered" evidence="1">
    <location>
        <begin position="484"/>
        <end position="504"/>
    </location>
</feature>
<keyword evidence="2" id="KW-0472">Membrane</keyword>
<evidence type="ECO:0000256" key="2">
    <source>
        <dbReference type="SAM" id="Phobius"/>
    </source>
</evidence>
<name>A0A816TXV3_9BILA</name>
<organism evidence="4 5">
    <name type="scientific">Rotaria magnacalcarata</name>
    <dbReference type="NCBI Taxonomy" id="392030"/>
    <lineage>
        <taxon>Eukaryota</taxon>
        <taxon>Metazoa</taxon>
        <taxon>Spiralia</taxon>
        <taxon>Gnathifera</taxon>
        <taxon>Rotifera</taxon>
        <taxon>Eurotatoria</taxon>
        <taxon>Bdelloidea</taxon>
        <taxon>Philodinida</taxon>
        <taxon>Philodinidae</taxon>
        <taxon>Rotaria</taxon>
    </lineage>
</organism>
<dbReference type="Gene3D" id="2.60.40.150">
    <property type="entry name" value="C2 domain"/>
    <property type="match status" value="1"/>
</dbReference>
<dbReference type="PANTHER" id="PTHR21119">
    <property type="entry name" value="C2 DOMAIN-CONTAINING PROTEIN"/>
    <property type="match status" value="1"/>
</dbReference>
<feature type="compositionally biased region" description="Acidic residues" evidence="1">
    <location>
        <begin position="315"/>
        <end position="327"/>
    </location>
</feature>
<feature type="region of interest" description="Disordered" evidence="1">
    <location>
        <begin position="608"/>
        <end position="632"/>
    </location>
</feature>
<feature type="region of interest" description="Disordered" evidence="1">
    <location>
        <begin position="235"/>
        <end position="281"/>
    </location>
</feature>
<feature type="compositionally biased region" description="Polar residues" evidence="1">
    <location>
        <begin position="186"/>
        <end position="198"/>
    </location>
</feature>
<sequence length="1437" mass="167227">MSSSAPPADSLLTNPFVNTITGYLSQMQERNTFTQQRIHINKHHFLIAIGFLVLLYFLIHIQILFFWLLEFIFRLLFQIISAIFWLPLSTARFFIPKTIDYDILFPLFWLCSISSFYISKFSHENICQFYDEYFVRRYKILQYDQTKREEVKRHLFVATFIVLLLLQSLFILIPIASSIRRHNSINKVPSQTPSVDKQMTTKTSKSSTAQPTTEEAVETTNENLYTRFIDAFKDDDETQKNENRQPSIDDEKPEHTLKTIKNEAFQSKSKDQQKANDDGKSSRFQRWIVHYLKAPFQKWNNKNTIEVITTMAEDDFEDDSEEEDIELDSSSSSSFFDEDETDDEDDENNEQLEHSTKTEQIQESFGSVKNFGQKLNENVKSKISSTEEEEEEEEEDDDDDEDSLSLQEYSTKPIEITKTIGARITKKISSVIVDDDNNELGYDSDDEEEKLSSILTKKIKTTLVEHVRKAKKAATTKKNKIAYSTENKDDEQQSKSIARQVKKHSTKKIKDLGEKVKTHEKHKVSSLTKYDKIENETESCVDQEKETTSNDVESMKDKIFTNLDASKQISSSNLVDTAKNLISNTFETLSESATEKVEQITKPNKMKSKIKGQTVEPLENEASHEKNVVSSKVGHLKKLVDGETKSLKKKRKPKSLVHKTIKEKLLRNGKKKKTTPSVNKLKSKLKIKKQLNGFVDDPWNIWHLAKRKLAYIFLSSTKHARHFPRYNATSLYTAYTDLKCYDYTKQSSPYRLLNRKHHYFLDTYRHHSPFPVYLSILKSNGPRCYRHYPNCSCALTLKTPVRNVKTQLYRFIRFWAIIGVLVVILGAIYAVLINRRQTYFSLFHHQENFDGPSKNQQRTTTPNRNNLSRAIVTEQQISSSISQQTVSSNSNTRPLDQKIANHLCLWLEDEKNDGFRNLSELCRIAINKCIRVWYIQHFVSTLQKFTVSMNRQAIIDAFIERHRANFNDLIDHLTLYYNKTRLHFTFLSEKTNQRYLYLSILTTFILLTIIFLIIFEYRRLLQCIQKFLKLVYSYKQYILIRIRNKYLQKRTPSLLNALLNSKSHIREKFYNEFARSLNEELKNRKEQLSVETLQFANAKIRDVSQTANNSNGETPAEKIVINAVLDIDHLILNIVNKFKEQHFSLETPKLSGQLHVLLIINPTQYTIEANLQQLYINPVNIIDPNNSLSVNEKQSIVKVLDETINRTTVQCSFRLSDNQEDTHHTSLYNSALGSYPDSKQPHSSINQLPSSSIQTAGSRTHETASTRYQPSDSMPTVLINDSNRYIFTKDLALEKEPKRLLIRVVKAVKLHDVEQPYCILELNYPKQIKQTDIAKNGLNPFWDERFTFECNEQSNLIRLQIIDHKKSKKRQNNDYTDTVYADLSIPFSYEMSTVYKQDIQISQQYPESIIRLEVSIKAYLSFISSTVNMIVNEKNDL</sequence>
<dbReference type="SMART" id="SM00239">
    <property type="entry name" value="C2"/>
    <property type="match status" value="1"/>
</dbReference>
<feature type="compositionally biased region" description="Polar residues" evidence="1">
    <location>
        <begin position="1265"/>
        <end position="1274"/>
    </location>
</feature>
<feature type="domain" description="C2" evidence="3">
    <location>
        <begin position="1281"/>
        <end position="1396"/>
    </location>
</feature>
<feature type="compositionally biased region" description="Polar residues" evidence="1">
    <location>
        <begin position="358"/>
        <end position="367"/>
    </location>
</feature>
<evidence type="ECO:0000259" key="3">
    <source>
        <dbReference type="PROSITE" id="PS50004"/>
    </source>
</evidence>
<feature type="region of interest" description="Disordered" evidence="1">
    <location>
        <begin position="1232"/>
        <end position="1274"/>
    </location>
</feature>
<reference evidence="4" key="1">
    <citation type="submission" date="2021-02" db="EMBL/GenBank/DDBJ databases">
        <authorList>
            <person name="Nowell W R."/>
        </authorList>
    </citation>
    <scope>NUCLEOTIDE SEQUENCE</scope>
</reference>